<organism evidence="1 2">
    <name type="scientific">Macroventuria anomochaeta</name>
    <dbReference type="NCBI Taxonomy" id="301207"/>
    <lineage>
        <taxon>Eukaryota</taxon>
        <taxon>Fungi</taxon>
        <taxon>Dikarya</taxon>
        <taxon>Ascomycota</taxon>
        <taxon>Pezizomycotina</taxon>
        <taxon>Dothideomycetes</taxon>
        <taxon>Pleosporomycetidae</taxon>
        <taxon>Pleosporales</taxon>
        <taxon>Pleosporineae</taxon>
        <taxon>Didymellaceae</taxon>
        <taxon>Macroventuria</taxon>
    </lineage>
</organism>
<protein>
    <submittedName>
        <fullName evidence="1">FabD/lysophospholipase-like protein</fullName>
    </submittedName>
</protein>
<sequence>MDTFPWITLRKKTLTLHEPVVGSCDAISQDSKPSYVVLVGKRSKTVLLNKLLGCTSSLPVHRDVYLRYSPKLCADRTPLVIIDSGVQSLRPPVFDDSQTDGKKTSWTLLTEWNNYNAMLCAKVFSTFSSVICCFVNDLGGLTAVAEWLAEQINAPRVSDSPTLPRVLLVLQTSSDTFDESIATHNVNRLVRKALKRSGPVLAQREISRHFAGLEVVALQSAKSNAAQAKALKTRLFAMSKASMQERESAHTQFSFRHFLDLSKQVLHLVCSDPGKQTLYLARASRPCGFSTDLLEHCLTDFLEQIPSQAWLWHFVAPLIASALMLASYPPGAHAAISSYTANKQIQDQFLTAVLNEFRAVFAQRIDLALPAAEMHRQTLRKHHPHLADLKSHRSCFCCFMRMPEKVLACGHALSDSCVRIFGTRSRTEKNSYELSECVLCGVNYQNAVFRFVPPTAGIRRLSVDGGGVKGIIPLMFLQHINTSLAPFGLPVQDYFDIVCGTSAGGLVVIGLFLLRWSASESMKRFEEVAEKTFGKRATFISKVLRLLVAYVQDGQYSLAAIQGAFQKALNSPLQMFNPLRNDTKVAVTTTAVKDSSPWLFTNYNAGKRPKGSGYDIARAEKARDDISIGEAACCTSAAPWFFKPQAVGKLGTYQDGGLHHNCPSDMAQWETRFVWPSKPDDPDFALSLGTGTSSEEGISSTSRFLLRLLNCWKHGLNGQKGYDRFINSVPPKSRPRYHRLNIQFSGPEPSLDDALKIPEMKERVTRMIELEEGRMTAIFDAIIASLFYFELDGPPNLEAGEFQCSGHIYCRADLRADGLRYLYKQLQDKSSWFYIQGNPVRCVEHIPRSLPPFKRRVCFQVKLEDELISMSIRGITSTSQSISGFPTTVQHLIKIDHSLNEKPLPAIPRKRSRSNQGGRCNPKRTCSSVYST</sequence>
<accession>A0ACB6SG93</accession>
<dbReference type="EMBL" id="MU006702">
    <property type="protein sequence ID" value="KAF2633018.1"/>
    <property type="molecule type" value="Genomic_DNA"/>
</dbReference>
<reference evidence="1" key="1">
    <citation type="journal article" date="2020" name="Stud. Mycol.">
        <title>101 Dothideomycetes genomes: a test case for predicting lifestyles and emergence of pathogens.</title>
        <authorList>
            <person name="Haridas S."/>
            <person name="Albert R."/>
            <person name="Binder M."/>
            <person name="Bloem J."/>
            <person name="Labutti K."/>
            <person name="Salamov A."/>
            <person name="Andreopoulos B."/>
            <person name="Baker S."/>
            <person name="Barry K."/>
            <person name="Bills G."/>
            <person name="Bluhm B."/>
            <person name="Cannon C."/>
            <person name="Castanera R."/>
            <person name="Culley D."/>
            <person name="Daum C."/>
            <person name="Ezra D."/>
            <person name="Gonzalez J."/>
            <person name="Henrissat B."/>
            <person name="Kuo A."/>
            <person name="Liang C."/>
            <person name="Lipzen A."/>
            <person name="Lutzoni F."/>
            <person name="Magnuson J."/>
            <person name="Mondo S."/>
            <person name="Nolan M."/>
            <person name="Ohm R."/>
            <person name="Pangilinan J."/>
            <person name="Park H.-J."/>
            <person name="Ramirez L."/>
            <person name="Alfaro M."/>
            <person name="Sun H."/>
            <person name="Tritt A."/>
            <person name="Yoshinaga Y."/>
            <person name="Zwiers L.-H."/>
            <person name="Turgeon B."/>
            <person name="Goodwin S."/>
            <person name="Spatafora J."/>
            <person name="Crous P."/>
            <person name="Grigoriev I."/>
        </authorList>
    </citation>
    <scope>NUCLEOTIDE SEQUENCE</scope>
    <source>
        <strain evidence="1">CBS 525.71</strain>
    </source>
</reference>
<evidence type="ECO:0000313" key="2">
    <source>
        <dbReference type="Proteomes" id="UP000799754"/>
    </source>
</evidence>
<comment type="caution">
    <text evidence="1">The sequence shown here is derived from an EMBL/GenBank/DDBJ whole genome shotgun (WGS) entry which is preliminary data.</text>
</comment>
<proteinExistence type="predicted"/>
<evidence type="ECO:0000313" key="1">
    <source>
        <dbReference type="EMBL" id="KAF2633018.1"/>
    </source>
</evidence>
<dbReference type="Proteomes" id="UP000799754">
    <property type="component" value="Unassembled WGS sequence"/>
</dbReference>
<name>A0ACB6SG93_9PLEO</name>
<gene>
    <name evidence="1" type="ORF">BU25DRAFT_436652</name>
</gene>
<keyword evidence="2" id="KW-1185">Reference proteome</keyword>